<feature type="repeat" description="WD" evidence="3">
    <location>
        <begin position="714"/>
        <end position="755"/>
    </location>
</feature>
<dbReference type="Pfam" id="PF00400">
    <property type="entry name" value="WD40"/>
    <property type="match status" value="10"/>
</dbReference>
<dbReference type="Gene3D" id="3.40.50.300">
    <property type="entry name" value="P-loop containing nucleotide triphosphate hydrolases"/>
    <property type="match status" value="1"/>
</dbReference>
<dbReference type="InterPro" id="IPR007111">
    <property type="entry name" value="NACHT_NTPase"/>
</dbReference>
<dbReference type="InterPro" id="IPR001680">
    <property type="entry name" value="WD40_rpt"/>
</dbReference>
<reference evidence="5 6" key="1">
    <citation type="submission" date="2024-09" db="EMBL/GenBank/DDBJ databases">
        <title>Rethinking Asexuality: The Enigmatic Case of Functional Sexual Genes in Lepraria (Stereocaulaceae).</title>
        <authorList>
            <person name="Doellman M."/>
            <person name="Sun Y."/>
            <person name="Barcenas-Pena A."/>
            <person name="Lumbsch H.T."/>
            <person name="Grewe F."/>
        </authorList>
    </citation>
    <scope>NUCLEOTIDE SEQUENCE [LARGE SCALE GENOMIC DNA]</scope>
    <source>
        <strain evidence="5 6">Grewe 0041</strain>
    </source>
</reference>
<evidence type="ECO:0000256" key="2">
    <source>
        <dbReference type="ARBA" id="ARBA00022737"/>
    </source>
</evidence>
<dbReference type="InterPro" id="IPR020472">
    <property type="entry name" value="WD40_PAC1"/>
</dbReference>
<dbReference type="PANTHER" id="PTHR44129">
    <property type="entry name" value="WD REPEAT-CONTAINING PROTEIN POP1"/>
    <property type="match status" value="1"/>
</dbReference>
<feature type="repeat" description="WD" evidence="3">
    <location>
        <begin position="966"/>
        <end position="1007"/>
    </location>
</feature>
<dbReference type="PRINTS" id="PR00320">
    <property type="entry name" value="GPROTEINBRPT"/>
</dbReference>
<dbReference type="PROSITE" id="PS50294">
    <property type="entry name" value="WD_REPEATS_REGION"/>
    <property type="match status" value="10"/>
</dbReference>
<dbReference type="InterPro" id="IPR050349">
    <property type="entry name" value="WD_LIS1/nudF_dynein_reg"/>
</dbReference>
<evidence type="ECO:0000256" key="1">
    <source>
        <dbReference type="ARBA" id="ARBA00022574"/>
    </source>
</evidence>
<feature type="repeat" description="WD" evidence="3">
    <location>
        <begin position="672"/>
        <end position="713"/>
    </location>
</feature>
<comment type="caution">
    <text evidence="5">The sequence shown here is derived from an EMBL/GenBank/DDBJ whole genome shotgun (WGS) entry which is preliminary data.</text>
</comment>
<organism evidence="5 6">
    <name type="scientific">Lepraria finkii</name>
    <dbReference type="NCBI Taxonomy" id="1340010"/>
    <lineage>
        <taxon>Eukaryota</taxon>
        <taxon>Fungi</taxon>
        <taxon>Dikarya</taxon>
        <taxon>Ascomycota</taxon>
        <taxon>Pezizomycotina</taxon>
        <taxon>Lecanoromycetes</taxon>
        <taxon>OSLEUM clade</taxon>
        <taxon>Lecanoromycetidae</taxon>
        <taxon>Lecanorales</taxon>
        <taxon>Lecanorineae</taxon>
        <taxon>Stereocaulaceae</taxon>
        <taxon>Lepraria</taxon>
    </lineage>
</organism>
<dbReference type="InterPro" id="IPR056884">
    <property type="entry name" value="NPHP3-like_N"/>
</dbReference>
<feature type="repeat" description="WD" evidence="3">
    <location>
        <begin position="756"/>
        <end position="797"/>
    </location>
</feature>
<dbReference type="InterPro" id="IPR015943">
    <property type="entry name" value="WD40/YVTN_repeat-like_dom_sf"/>
</dbReference>
<keyword evidence="2" id="KW-0677">Repeat</keyword>
<evidence type="ECO:0000259" key="4">
    <source>
        <dbReference type="PROSITE" id="PS50837"/>
    </source>
</evidence>
<dbReference type="PROSITE" id="PS50082">
    <property type="entry name" value="WD_REPEATS_2"/>
    <property type="match status" value="10"/>
</dbReference>
<dbReference type="Gene3D" id="2.130.10.10">
    <property type="entry name" value="YVTN repeat-like/Quinoprotein amine dehydrogenase"/>
    <property type="match status" value="4"/>
</dbReference>
<name>A0ABR4BHN3_9LECA</name>
<accession>A0ABR4BHN3</accession>
<dbReference type="PROSITE" id="PS00678">
    <property type="entry name" value="WD_REPEATS_1"/>
    <property type="match status" value="8"/>
</dbReference>
<dbReference type="InterPro" id="IPR019775">
    <property type="entry name" value="WD40_repeat_CS"/>
</dbReference>
<feature type="repeat" description="WD" evidence="3">
    <location>
        <begin position="924"/>
        <end position="954"/>
    </location>
</feature>
<dbReference type="InterPro" id="IPR011047">
    <property type="entry name" value="Quinoprotein_ADH-like_sf"/>
</dbReference>
<dbReference type="SUPFAM" id="SSF52540">
    <property type="entry name" value="P-loop containing nucleoside triphosphate hydrolases"/>
    <property type="match status" value="1"/>
</dbReference>
<feature type="domain" description="NACHT" evidence="4">
    <location>
        <begin position="89"/>
        <end position="235"/>
    </location>
</feature>
<dbReference type="EMBL" id="JBHFEH010000006">
    <property type="protein sequence ID" value="KAL2057150.1"/>
    <property type="molecule type" value="Genomic_DNA"/>
</dbReference>
<feature type="repeat" description="WD" evidence="3">
    <location>
        <begin position="630"/>
        <end position="671"/>
    </location>
</feature>
<proteinExistence type="predicted"/>
<dbReference type="SUPFAM" id="SSF50998">
    <property type="entry name" value="Quinoprotein alcohol dehydrogenase-like"/>
    <property type="match status" value="2"/>
</dbReference>
<sequence length="1075" mass="118752">MTSHGHPSNEFWNHGRIANQVGQQNVQGDMHIYQNLSDDPSQLLSLLPSVPQAAFNSYNSRHDPTCLPGTRDDILKQIGAWADGSDDKHIFWLNGMAGTGKSTIARTVARRYHERDCLGASFFFSRDQQDQRHAGKLFTSIATQLAKQNALLKAYICEAVAEYRDIAHHSLRDQWTRLILYPLGKLEAIPLKVLTVVIDALDECENENDVRGMIQLFAGAKVLGKGRLRLFLTSRQETPIRLGFGEIPEDHHHDFMLHSISSTVIKQDLLTFFRHELKALGLSEEWPSESDVARLVERAGGLFIWAATACRFIKDGRRLARKRLALILNGDSIMKGPEKKLDEIYTTILVKSISGDYDDQDKEELLELFREIVGSIVILFDPLPTAALARLLGKPKEEVDETINDLYSVLEVPQNQGSPVRLVHPSFHDFLLSKERCINAQLWVDECKTHRRVFVSCIELMSKALKQDLCNLGHPGARAAEVDEKRMNEYLPRELRYACRYWVEHLRRSSVDLAGEGRVYAFFREHLLHWLETLGLMQAASEGVRMMTILQSLVTPDGNPELHALIHDARRFVLYNRWIVDEAPLQTYCSALVFAPQESLTRRLFRREMAGWIRVLPNTQEDWSSLLQTLEGHTDRVKAVTFSPNGQLIASASYDQTVRLWDAATGALRGRLEGHTDRISAVTFSPNGQLIASASDDQTVRLWDAATGALRGRLEGHTDSVNAVTFSPNGQLVASTSNDLTVRLWDAATGALRGRLEGHTDSVKAVTFSPNGQLIASASDDQTVRLWDAATGALRGRLEGHTDRIRAVTFSPNGQLIASASDDQTVRLWDAATGALLGRLEGHTDWVKAVTFSPNGQLLASPSSDQTVRLWDAATGALRGRLEGHTDSVNAVTFSPNGQLVASASKDLTVRLWDAATGALRGRLEGHTDWVNAVTFSPNGQLIASASIDLTVRLCDAATGALRGRLEGHTDSVNAVTFSPNGQLVASISNDQTVRLWDAATGALRGRLEGHTDWVKAVTFSPNGQLIASASSDLTVRLWDAATGALRGRLEGHTDSVKAVTFSPTASLLPLHQVT</sequence>
<keyword evidence="1 3" id="KW-0853">WD repeat</keyword>
<feature type="repeat" description="WD" evidence="3">
    <location>
        <begin position="882"/>
        <end position="923"/>
    </location>
</feature>
<dbReference type="InterPro" id="IPR027417">
    <property type="entry name" value="P-loop_NTPase"/>
</dbReference>
<dbReference type="Pfam" id="PF24883">
    <property type="entry name" value="NPHP3_N"/>
    <property type="match status" value="1"/>
</dbReference>
<evidence type="ECO:0000313" key="6">
    <source>
        <dbReference type="Proteomes" id="UP001590951"/>
    </source>
</evidence>
<dbReference type="SMART" id="SM00320">
    <property type="entry name" value="WD40"/>
    <property type="match status" value="10"/>
</dbReference>
<feature type="repeat" description="WD" evidence="3">
    <location>
        <begin position="798"/>
        <end position="839"/>
    </location>
</feature>
<dbReference type="CDD" id="cd00200">
    <property type="entry name" value="WD40"/>
    <property type="match status" value="2"/>
</dbReference>
<gene>
    <name evidence="5" type="ORF">ABVK25_002889</name>
</gene>
<protein>
    <recommendedName>
        <fullName evidence="4">NACHT domain-containing protein</fullName>
    </recommendedName>
</protein>
<dbReference type="Proteomes" id="UP001590951">
    <property type="component" value="Unassembled WGS sequence"/>
</dbReference>
<feature type="repeat" description="WD" evidence="3">
    <location>
        <begin position="840"/>
        <end position="881"/>
    </location>
</feature>
<keyword evidence="6" id="KW-1185">Reference proteome</keyword>
<dbReference type="PROSITE" id="PS50837">
    <property type="entry name" value="NACHT"/>
    <property type="match status" value="1"/>
</dbReference>
<evidence type="ECO:0000256" key="3">
    <source>
        <dbReference type="PROSITE-ProRule" id="PRU00221"/>
    </source>
</evidence>
<evidence type="ECO:0000313" key="5">
    <source>
        <dbReference type="EMBL" id="KAL2057150.1"/>
    </source>
</evidence>
<feature type="repeat" description="WD" evidence="3">
    <location>
        <begin position="1008"/>
        <end position="1049"/>
    </location>
</feature>